<evidence type="ECO:0000256" key="1">
    <source>
        <dbReference type="SAM" id="Phobius"/>
    </source>
</evidence>
<keyword evidence="1" id="KW-0472">Membrane</keyword>
<evidence type="ECO:0000313" key="3">
    <source>
        <dbReference type="Proteomes" id="UP000267376"/>
    </source>
</evidence>
<name>A0A2I7REG9_9CAUD</name>
<feature type="transmembrane region" description="Helical" evidence="1">
    <location>
        <begin position="38"/>
        <end position="60"/>
    </location>
</feature>
<reference evidence="2 3" key="1">
    <citation type="submission" date="2017-11" db="EMBL/GenBank/DDBJ databases">
        <title>A major lineage of nontailed dsDNA viruses as unrecognized killers of marine bacteria.</title>
        <authorList>
            <person name="Kauffman K.M."/>
            <person name="Hussain F.A."/>
            <person name="Yang J."/>
            <person name="Arevalo P."/>
            <person name="Brown J.M."/>
            <person name="Chang W.K."/>
            <person name="VanInsberghe D."/>
            <person name="Elsherbini J."/>
            <person name="Cutler M.B."/>
            <person name="Kelly L."/>
            <person name="Polz M.F."/>
        </authorList>
    </citation>
    <scope>NUCLEOTIDE SEQUENCE [LARGE SCALE GENOMIC DNA]</scope>
</reference>
<keyword evidence="3" id="KW-1185">Reference proteome</keyword>
<dbReference type="Proteomes" id="UP000267376">
    <property type="component" value="Segment"/>
</dbReference>
<gene>
    <name evidence="2" type="ORF">NVP1169O_24</name>
</gene>
<sequence>MHPFFITHRLSIMLFLFIGVDRFVFGSNTPNDDLIQHMLLGVVILMFGLEKLILLLRYLIQKMEI</sequence>
<evidence type="ECO:0000313" key="2">
    <source>
        <dbReference type="EMBL" id="AUR92052.1"/>
    </source>
</evidence>
<dbReference type="EMBL" id="MG592536">
    <property type="protein sequence ID" value="AUR92052.1"/>
    <property type="molecule type" value="Genomic_DNA"/>
</dbReference>
<keyword evidence="1" id="KW-0812">Transmembrane</keyword>
<proteinExistence type="predicted"/>
<accession>A0A2I7REG9</accession>
<keyword evidence="1" id="KW-1133">Transmembrane helix</keyword>
<protein>
    <submittedName>
        <fullName evidence="2">TMhelix containing protein</fullName>
    </submittedName>
</protein>
<organism evidence="2 3">
    <name type="scientific">Vibrio phage 1.169.O._10N.261.52.B1</name>
    <dbReference type="NCBI Taxonomy" id="1881213"/>
    <lineage>
        <taxon>Viruses</taxon>
        <taxon>Duplodnaviria</taxon>
        <taxon>Heunggongvirae</taxon>
        <taxon>Uroviricota</taxon>
        <taxon>Caudoviricetes</taxon>
        <taxon>Schitoviridae</taxon>
        <taxon>Mukerjeevirus</taxon>
        <taxon>Mukerjeevirus mv52B1</taxon>
    </lineage>
</organism>